<evidence type="ECO:0000256" key="1">
    <source>
        <dbReference type="SAM" id="Phobius"/>
    </source>
</evidence>
<name>A0A433RVJ9_9BACL</name>
<gene>
    <name evidence="2" type="ORF">QI30_06955</name>
</gene>
<accession>A0A433RVJ9</accession>
<keyword evidence="3" id="KW-1185">Reference proteome</keyword>
<feature type="transmembrane region" description="Helical" evidence="1">
    <location>
        <begin position="32"/>
        <end position="48"/>
    </location>
</feature>
<organism evidence="2 3">
    <name type="scientific">Candidatus Kurthia intestinigallinarum</name>
    <dbReference type="NCBI Taxonomy" id="1562256"/>
    <lineage>
        <taxon>Bacteria</taxon>
        <taxon>Bacillati</taxon>
        <taxon>Bacillota</taxon>
        <taxon>Bacilli</taxon>
        <taxon>Bacillales</taxon>
        <taxon>Caryophanaceae</taxon>
        <taxon>Kurthia</taxon>
    </lineage>
</organism>
<protein>
    <submittedName>
        <fullName evidence="2">Uncharacterized protein</fullName>
    </submittedName>
</protein>
<evidence type="ECO:0000313" key="2">
    <source>
        <dbReference type="EMBL" id="RUS57311.1"/>
    </source>
</evidence>
<keyword evidence="1" id="KW-0812">Transmembrane</keyword>
<dbReference type="RefSeq" id="WP_126990212.1">
    <property type="nucleotide sequence ID" value="NZ_JTFC01000026.1"/>
</dbReference>
<dbReference type="Proteomes" id="UP000288623">
    <property type="component" value="Unassembled WGS sequence"/>
</dbReference>
<feature type="transmembrane region" description="Helical" evidence="1">
    <location>
        <begin position="6"/>
        <end position="23"/>
    </location>
</feature>
<keyword evidence="1" id="KW-1133">Transmembrane helix</keyword>
<dbReference type="AlphaFoldDB" id="A0A433RVJ9"/>
<sequence length="80" mass="9398">MNIFWYVNIIAMIAYIALFYYKWKKPAAFSHNVLYLLLVFAIVSYFIAEGPYPLARAVAFFVLLILDLTLLLQQKQHKQP</sequence>
<reference evidence="2 3" key="1">
    <citation type="submission" date="2014-11" db="EMBL/GenBank/DDBJ databases">
        <title>Genome sequence and analysis of novel Kurthia sp.</title>
        <authorList>
            <person name="Lawson J.N."/>
            <person name="Gonzalez J.E."/>
            <person name="Rinauldi L."/>
            <person name="Xuan Z."/>
            <person name="Firman A."/>
            <person name="Shaddox L."/>
            <person name="Trudeau A."/>
            <person name="Shah S."/>
            <person name="Reiman D."/>
        </authorList>
    </citation>
    <scope>NUCLEOTIDE SEQUENCE [LARGE SCALE GENOMIC DNA]</scope>
    <source>
        <strain evidence="2 3">3B1D</strain>
    </source>
</reference>
<comment type="caution">
    <text evidence="2">The sequence shown here is derived from an EMBL/GenBank/DDBJ whole genome shotgun (WGS) entry which is preliminary data.</text>
</comment>
<dbReference type="OrthoDB" id="9910920at2"/>
<evidence type="ECO:0000313" key="3">
    <source>
        <dbReference type="Proteomes" id="UP000288623"/>
    </source>
</evidence>
<feature type="transmembrane region" description="Helical" evidence="1">
    <location>
        <begin position="54"/>
        <end position="72"/>
    </location>
</feature>
<dbReference type="EMBL" id="JTFC01000026">
    <property type="protein sequence ID" value="RUS57311.1"/>
    <property type="molecule type" value="Genomic_DNA"/>
</dbReference>
<proteinExistence type="predicted"/>
<keyword evidence="1" id="KW-0472">Membrane</keyword>